<feature type="compositionally biased region" description="Polar residues" evidence="7">
    <location>
        <begin position="320"/>
        <end position="330"/>
    </location>
</feature>
<dbReference type="PANTHER" id="PTHR10127:SF780">
    <property type="entry name" value="METALLOENDOPEPTIDASE"/>
    <property type="match status" value="1"/>
</dbReference>
<dbReference type="SMART" id="SM00235">
    <property type="entry name" value="ZnMc"/>
    <property type="match status" value="1"/>
</dbReference>
<reference evidence="11" key="1">
    <citation type="submission" date="2017-01" db="EMBL/GenBank/DDBJ databases">
        <title>Comparative genomics of anhydrobiosis in the tardigrade Hypsibius dujardini.</title>
        <authorList>
            <person name="Yoshida Y."/>
            <person name="Koutsovoulos G."/>
            <person name="Laetsch D."/>
            <person name="Stevens L."/>
            <person name="Kumar S."/>
            <person name="Horikawa D."/>
            <person name="Ishino K."/>
            <person name="Komine S."/>
            <person name="Tomita M."/>
            <person name="Blaxter M."/>
            <person name="Arakawa K."/>
        </authorList>
    </citation>
    <scope>NUCLEOTIDE SEQUENCE [LARGE SCALE GENOMIC DNA]</scope>
    <source>
        <strain evidence="11">Z151</strain>
    </source>
</reference>
<keyword evidence="2" id="KW-0479">Metal-binding</keyword>
<dbReference type="GO" id="GO:0008270">
    <property type="term" value="F:zinc ion binding"/>
    <property type="evidence" value="ECO:0007669"/>
    <property type="project" value="InterPro"/>
</dbReference>
<evidence type="ECO:0000256" key="3">
    <source>
        <dbReference type="ARBA" id="ARBA00022801"/>
    </source>
</evidence>
<sequence>MTNLKSAVSLALIGLVLLAVEIQGARRVVRTTNVNKAYQKWYNKTVPFYIDPDFNPTEAATIRQAINAITAGLPPSCVNFMEVPSSNTAYKIKFSALTGGPGSQGQTYCYAYPGMIVPDCPTSVPGCKGPTTNTEQLVSLARGPSGCWDGTLHSLMKFVAISLGKRNEHQRQDRNNSITINTNNIAAGMASAYNLYNLNASNLDAYYGSYAYDLCSITHAQPNDYANPGTAAFTVNAGVMPSMVPKMDMLSLTDCKVLSMLYGCPVASCTQPPCGSMTTGSPPTGSPPTGSPPTGSPPTGSPPTGPPTMAGTGSTPPAMTGSTPMMTTSC</sequence>
<protein>
    <recommendedName>
        <fullName evidence="9">Peptidase M12A domain-containing protein</fullName>
    </recommendedName>
</protein>
<feature type="domain" description="Peptidase M12A" evidence="9">
    <location>
        <begin position="27"/>
        <end position="265"/>
    </location>
</feature>
<feature type="signal peptide" evidence="8">
    <location>
        <begin position="1"/>
        <end position="18"/>
    </location>
</feature>
<dbReference type="GO" id="GO:0004222">
    <property type="term" value="F:metalloendopeptidase activity"/>
    <property type="evidence" value="ECO:0007669"/>
    <property type="project" value="InterPro"/>
</dbReference>
<evidence type="ECO:0000313" key="10">
    <source>
        <dbReference type="EMBL" id="OQV17550.1"/>
    </source>
</evidence>
<dbReference type="AlphaFoldDB" id="A0A1W0WQR8"/>
<keyword evidence="5" id="KW-0482">Metalloprotease</keyword>
<evidence type="ECO:0000259" key="9">
    <source>
        <dbReference type="PROSITE" id="PS51864"/>
    </source>
</evidence>
<dbReference type="GO" id="GO:0006508">
    <property type="term" value="P:proteolysis"/>
    <property type="evidence" value="ECO:0007669"/>
    <property type="project" value="UniProtKB-KW"/>
</dbReference>
<dbReference type="EMBL" id="MTYJ01000059">
    <property type="protein sequence ID" value="OQV17550.1"/>
    <property type="molecule type" value="Genomic_DNA"/>
</dbReference>
<organism evidence="10 11">
    <name type="scientific">Hypsibius exemplaris</name>
    <name type="common">Freshwater tardigrade</name>
    <dbReference type="NCBI Taxonomy" id="2072580"/>
    <lineage>
        <taxon>Eukaryota</taxon>
        <taxon>Metazoa</taxon>
        <taxon>Ecdysozoa</taxon>
        <taxon>Tardigrada</taxon>
        <taxon>Eutardigrada</taxon>
        <taxon>Parachela</taxon>
        <taxon>Hypsibioidea</taxon>
        <taxon>Hypsibiidae</taxon>
        <taxon>Hypsibius</taxon>
    </lineage>
</organism>
<evidence type="ECO:0000256" key="8">
    <source>
        <dbReference type="SAM" id="SignalP"/>
    </source>
</evidence>
<dbReference type="PROSITE" id="PS51864">
    <property type="entry name" value="ASTACIN"/>
    <property type="match status" value="1"/>
</dbReference>
<evidence type="ECO:0000256" key="7">
    <source>
        <dbReference type="SAM" id="MobiDB-lite"/>
    </source>
</evidence>
<comment type="caution">
    <text evidence="10">The sequence shown here is derived from an EMBL/GenBank/DDBJ whole genome shotgun (WGS) entry which is preliminary data.</text>
</comment>
<feature type="region of interest" description="Disordered" evidence="7">
    <location>
        <begin position="276"/>
        <end position="330"/>
    </location>
</feature>
<dbReference type="PANTHER" id="PTHR10127">
    <property type="entry name" value="DISCOIDIN, CUB, EGF, LAMININ , AND ZINC METALLOPROTEASE DOMAIN CONTAINING"/>
    <property type="match status" value="1"/>
</dbReference>
<keyword evidence="8" id="KW-0732">Signal</keyword>
<gene>
    <name evidence="10" type="ORF">BV898_08321</name>
</gene>
<accession>A0A1W0WQR8</accession>
<keyword evidence="3" id="KW-0378">Hydrolase</keyword>
<dbReference type="InterPro" id="IPR024079">
    <property type="entry name" value="MetalloPept_cat_dom_sf"/>
</dbReference>
<evidence type="ECO:0000256" key="5">
    <source>
        <dbReference type="ARBA" id="ARBA00023049"/>
    </source>
</evidence>
<dbReference type="InterPro" id="IPR001506">
    <property type="entry name" value="Peptidase_M12A"/>
</dbReference>
<keyword evidence="1" id="KW-0645">Protease</keyword>
<evidence type="ECO:0000256" key="1">
    <source>
        <dbReference type="ARBA" id="ARBA00022670"/>
    </source>
</evidence>
<feature type="chain" id="PRO_5013116959" description="Peptidase M12A domain-containing protein" evidence="8">
    <location>
        <begin position="19"/>
        <end position="330"/>
    </location>
</feature>
<dbReference type="OrthoDB" id="10534802at2759"/>
<evidence type="ECO:0000256" key="6">
    <source>
        <dbReference type="PROSITE-ProRule" id="PRU01211"/>
    </source>
</evidence>
<evidence type="ECO:0000256" key="4">
    <source>
        <dbReference type="ARBA" id="ARBA00022833"/>
    </source>
</evidence>
<proteinExistence type="predicted"/>
<keyword evidence="4" id="KW-0862">Zinc</keyword>
<name>A0A1W0WQR8_HYPEX</name>
<feature type="compositionally biased region" description="Pro residues" evidence="7">
    <location>
        <begin position="284"/>
        <end position="306"/>
    </location>
</feature>
<dbReference type="SUPFAM" id="SSF55486">
    <property type="entry name" value="Metalloproteases ('zincins'), catalytic domain"/>
    <property type="match status" value="1"/>
</dbReference>
<dbReference type="InterPro" id="IPR006026">
    <property type="entry name" value="Peptidase_Metallo"/>
</dbReference>
<evidence type="ECO:0000256" key="2">
    <source>
        <dbReference type="ARBA" id="ARBA00022723"/>
    </source>
</evidence>
<dbReference type="Gene3D" id="3.40.390.10">
    <property type="entry name" value="Collagenase (Catalytic Domain)"/>
    <property type="match status" value="1"/>
</dbReference>
<comment type="caution">
    <text evidence="6">Lacks conserved residue(s) required for the propagation of feature annotation.</text>
</comment>
<dbReference type="Pfam" id="PF01400">
    <property type="entry name" value="Astacin"/>
    <property type="match status" value="1"/>
</dbReference>
<evidence type="ECO:0000313" key="11">
    <source>
        <dbReference type="Proteomes" id="UP000192578"/>
    </source>
</evidence>
<feature type="compositionally biased region" description="Low complexity" evidence="7">
    <location>
        <begin position="307"/>
        <end position="317"/>
    </location>
</feature>
<keyword evidence="11" id="KW-1185">Reference proteome</keyword>
<dbReference type="Proteomes" id="UP000192578">
    <property type="component" value="Unassembled WGS sequence"/>
</dbReference>